<evidence type="ECO:0000256" key="5">
    <source>
        <dbReference type="ARBA" id="ARBA00023163"/>
    </source>
</evidence>
<evidence type="ECO:0000256" key="1">
    <source>
        <dbReference type="ARBA" id="ARBA00010641"/>
    </source>
</evidence>
<keyword evidence="8" id="KW-0472">Membrane</keyword>
<dbReference type="RefSeq" id="WP_148392254.1">
    <property type="nucleotide sequence ID" value="NZ_JBBMFP010000004.1"/>
</dbReference>
<feature type="domain" description="RNA polymerase sigma-70 region 2" evidence="9">
    <location>
        <begin position="6"/>
        <end position="72"/>
    </location>
</feature>
<keyword evidence="4 7" id="KW-0238">DNA-binding</keyword>
<keyword evidence="8" id="KW-1133">Transmembrane helix</keyword>
<keyword evidence="5 7" id="KW-0804">Transcription</keyword>
<gene>
    <name evidence="11" type="ORF">WMO65_06060</name>
</gene>
<dbReference type="SUPFAM" id="SSF88946">
    <property type="entry name" value="Sigma2 domain of RNA polymerase sigma factors"/>
    <property type="match status" value="1"/>
</dbReference>
<keyword evidence="2 7" id="KW-0805">Transcription regulation</keyword>
<dbReference type="PANTHER" id="PTHR43133:SF52">
    <property type="entry name" value="ECF RNA POLYMERASE SIGMA FACTOR SIGL"/>
    <property type="match status" value="1"/>
</dbReference>
<dbReference type="SUPFAM" id="SSF88659">
    <property type="entry name" value="Sigma3 and sigma4 domains of RNA polymerase sigma factors"/>
    <property type="match status" value="1"/>
</dbReference>
<evidence type="ECO:0000313" key="11">
    <source>
        <dbReference type="EMBL" id="MEQ2430565.1"/>
    </source>
</evidence>
<evidence type="ECO:0000256" key="4">
    <source>
        <dbReference type="ARBA" id="ARBA00023125"/>
    </source>
</evidence>
<evidence type="ECO:0000256" key="3">
    <source>
        <dbReference type="ARBA" id="ARBA00023082"/>
    </source>
</evidence>
<accession>A0ABV1DJM0</accession>
<feature type="transmembrane region" description="Helical" evidence="8">
    <location>
        <begin position="213"/>
        <end position="234"/>
    </location>
</feature>
<comment type="similarity">
    <text evidence="1 7">Belongs to the sigma-70 factor family. ECF subfamily.</text>
</comment>
<feature type="domain" description="Putative zinc-finger" evidence="10">
    <location>
        <begin position="144"/>
        <end position="175"/>
    </location>
</feature>
<dbReference type="EMBL" id="JBBMFP010000004">
    <property type="protein sequence ID" value="MEQ2430565.1"/>
    <property type="molecule type" value="Genomic_DNA"/>
</dbReference>
<keyword evidence="12" id="KW-1185">Reference proteome</keyword>
<sequence>MDFEQIYKSYFKDVFLYLRSLSASEDMAEEITQETFVKALKAIDTFDGSKNIRAWLFTIAKNTYYTYCKRKKMYAYEELPDNAGNPGASFEENFVDEERAFLIHRFLHNMKEPYKEVFNLRVFGELPFEKIGLLFGKSPGWARVTDVLPLYLDDVVSEDTKNMVEEHLKSCESCRREAVLLNEDMILPLGSGAQDAEIKTLKYLKKQFRNKKAVVSAVSVFLAFIIMLGTYALLVTPKLFIPYDSTCIKVEKIDEKLYARYIGSNLDGSVARNSFPLEKDGEKKDVTFFYIYKSPWSELRALLQKDTEDHLIFLGNVDEIDEVYYGKFRIERPEELSADLEESELIWKK</sequence>
<evidence type="ECO:0000259" key="9">
    <source>
        <dbReference type="Pfam" id="PF04542"/>
    </source>
</evidence>
<dbReference type="InterPro" id="IPR007627">
    <property type="entry name" value="RNA_pol_sigma70_r2"/>
</dbReference>
<evidence type="ECO:0000256" key="7">
    <source>
        <dbReference type="RuleBase" id="RU000716"/>
    </source>
</evidence>
<keyword evidence="3 7" id="KW-0731">Sigma factor</keyword>
<proteinExistence type="inferred from homology"/>
<dbReference type="PROSITE" id="PS01063">
    <property type="entry name" value="SIGMA70_ECF"/>
    <property type="match status" value="1"/>
</dbReference>
<evidence type="ECO:0000313" key="12">
    <source>
        <dbReference type="Proteomes" id="UP001457898"/>
    </source>
</evidence>
<dbReference type="InterPro" id="IPR013325">
    <property type="entry name" value="RNA_pol_sigma_r2"/>
</dbReference>
<dbReference type="Pfam" id="PF13490">
    <property type="entry name" value="zf-HC2"/>
    <property type="match status" value="1"/>
</dbReference>
<dbReference type="InterPro" id="IPR039425">
    <property type="entry name" value="RNA_pol_sigma-70-like"/>
</dbReference>
<dbReference type="NCBIfam" id="TIGR02937">
    <property type="entry name" value="sigma70-ECF"/>
    <property type="match status" value="1"/>
</dbReference>
<dbReference type="InterPro" id="IPR000838">
    <property type="entry name" value="RNA_pol_sigma70_ECF_CS"/>
</dbReference>
<dbReference type="InterPro" id="IPR013324">
    <property type="entry name" value="RNA_pol_sigma_r3/r4-like"/>
</dbReference>
<comment type="similarity">
    <text evidence="6">Belongs to the zinc-associated anti-sigma factor (ZAS) superfamily. Anti-sigma-W factor family.</text>
</comment>
<name>A0ABV1DJM0_9FIRM</name>
<dbReference type="Pfam" id="PF04542">
    <property type="entry name" value="Sigma70_r2"/>
    <property type="match status" value="1"/>
</dbReference>
<dbReference type="Proteomes" id="UP001457898">
    <property type="component" value="Unassembled WGS sequence"/>
</dbReference>
<keyword evidence="8" id="KW-0812">Transmembrane</keyword>
<reference evidence="11 12" key="1">
    <citation type="submission" date="2024-03" db="EMBL/GenBank/DDBJ databases">
        <title>Human intestinal bacterial collection.</title>
        <authorList>
            <person name="Pauvert C."/>
            <person name="Hitch T.C.A."/>
            <person name="Clavel T."/>
        </authorList>
    </citation>
    <scope>NUCLEOTIDE SEQUENCE [LARGE SCALE GENOMIC DNA]</scope>
    <source>
        <strain evidence="11 12">CLA-SR-H028</strain>
    </source>
</reference>
<dbReference type="InterPro" id="IPR027383">
    <property type="entry name" value="Znf_put"/>
</dbReference>
<dbReference type="Gene3D" id="1.10.10.1320">
    <property type="entry name" value="Anti-sigma factor, zinc-finger domain"/>
    <property type="match status" value="1"/>
</dbReference>
<evidence type="ECO:0000256" key="6">
    <source>
        <dbReference type="ARBA" id="ARBA00024353"/>
    </source>
</evidence>
<dbReference type="InterPro" id="IPR014284">
    <property type="entry name" value="RNA_pol_sigma-70_dom"/>
</dbReference>
<evidence type="ECO:0000256" key="2">
    <source>
        <dbReference type="ARBA" id="ARBA00023015"/>
    </source>
</evidence>
<dbReference type="PANTHER" id="PTHR43133">
    <property type="entry name" value="RNA POLYMERASE ECF-TYPE SIGMA FACTO"/>
    <property type="match status" value="1"/>
</dbReference>
<comment type="caution">
    <text evidence="11">The sequence shown here is derived from an EMBL/GenBank/DDBJ whole genome shotgun (WGS) entry which is preliminary data.</text>
</comment>
<protein>
    <recommendedName>
        <fullName evidence="7">RNA polymerase sigma factor</fullName>
    </recommendedName>
</protein>
<dbReference type="InterPro" id="IPR041916">
    <property type="entry name" value="Anti_sigma_zinc_sf"/>
</dbReference>
<evidence type="ECO:0000259" key="10">
    <source>
        <dbReference type="Pfam" id="PF13490"/>
    </source>
</evidence>
<dbReference type="Gene3D" id="1.10.1740.10">
    <property type="match status" value="1"/>
</dbReference>
<organism evidence="11 12">
    <name type="scientific">Blautia caccae</name>
    <dbReference type="NCBI Taxonomy" id="3133175"/>
    <lineage>
        <taxon>Bacteria</taxon>
        <taxon>Bacillati</taxon>
        <taxon>Bacillota</taxon>
        <taxon>Clostridia</taxon>
        <taxon>Lachnospirales</taxon>
        <taxon>Lachnospiraceae</taxon>
        <taxon>Blautia</taxon>
    </lineage>
</organism>
<evidence type="ECO:0000256" key="8">
    <source>
        <dbReference type="SAM" id="Phobius"/>
    </source>
</evidence>